<evidence type="ECO:0008006" key="3">
    <source>
        <dbReference type="Google" id="ProtNLM"/>
    </source>
</evidence>
<dbReference type="PANTHER" id="PTHR38471">
    <property type="entry name" value="FOUR HELIX BUNDLE PROTEIN"/>
    <property type="match status" value="1"/>
</dbReference>
<evidence type="ECO:0000313" key="2">
    <source>
        <dbReference type="Proteomes" id="UP000177369"/>
    </source>
</evidence>
<dbReference type="EMBL" id="MFBD01000047">
    <property type="protein sequence ID" value="OGD87485.1"/>
    <property type="molecule type" value="Genomic_DNA"/>
</dbReference>
<dbReference type="InterPro" id="IPR012657">
    <property type="entry name" value="23S_rRNA-intervening_sequence"/>
</dbReference>
<dbReference type="SUPFAM" id="SSF158446">
    <property type="entry name" value="IVS-encoded protein-like"/>
    <property type="match status" value="1"/>
</dbReference>
<dbReference type="InterPro" id="IPR036583">
    <property type="entry name" value="23S_rRNA_IVS_sf"/>
</dbReference>
<dbReference type="AlphaFoldDB" id="A0A1F5G6N9"/>
<dbReference type="Gene3D" id="1.20.1440.60">
    <property type="entry name" value="23S rRNA-intervening sequence"/>
    <property type="match status" value="1"/>
</dbReference>
<accession>A0A1F5G6N9</accession>
<evidence type="ECO:0000313" key="1">
    <source>
        <dbReference type="EMBL" id="OGD87485.1"/>
    </source>
</evidence>
<organism evidence="1 2">
    <name type="scientific">Candidatus Curtissbacteria bacterium RIFCSPHIGHO2_02_FULL_40_16b</name>
    <dbReference type="NCBI Taxonomy" id="1797714"/>
    <lineage>
        <taxon>Bacteria</taxon>
        <taxon>Candidatus Curtissiibacteriota</taxon>
    </lineage>
</organism>
<reference evidence="1 2" key="1">
    <citation type="journal article" date="2016" name="Nat. Commun.">
        <title>Thousands of microbial genomes shed light on interconnected biogeochemical processes in an aquifer system.</title>
        <authorList>
            <person name="Anantharaman K."/>
            <person name="Brown C.T."/>
            <person name="Hug L.A."/>
            <person name="Sharon I."/>
            <person name="Castelle C.J."/>
            <person name="Probst A.J."/>
            <person name="Thomas B.C."/>
            <person name="Singh A."/>
            <person name="Wilkins M.J."/>
            <person name="Karaoz U."/>
            <person name="Brodie E.L."/>
            <person name="Williams K.H."/>
            <person name="Hubbard S.S."/>
            <person name="Banfield J.F."/>
        </authorList>
    </citation>
    <scope>NUCLEOTIDE SEQUENCE [LARGE SCALE GENOMIC DNA]</scope>
</reference>
<dbReference type="CDD" id="cd16377">
    <property type="entry name" value="23S_rRNA_IVP_like"/>
    <property type="match status" value="1"/>
</dbReference>
<dbReference type="PANTHER" id="PTHR38471:SF2">
    <property type="entry name" value="FOUR HELIX BUNDLE PROTEIN"/>
    <property type="match status" value="1"/>
</dbReference>
<protein>
    <recommendedName>
        <fullName evidence="3">Four helix bundle protein</fullName>
    </recommendedName>
</protein>
<dbReference type="STRING" id="1797714.A3D04_04165"/>
<dbReference type="NCBIfam" id="TIGR02436">
    <property type="entry name" value="four helix bundle protein"/>
    <property type="match status" value="1"/>
</dbReference>
<proteinExistence type="predicted"/>
<dbReference type="Pfam" id="PF05635">
    <property type="entry name" value="23S_rRNA_IVP"/>
    <property type="match status" value="1"/>
</dbReference>
<sequence>MPNARYYRFEKLDVWKDAREFVTLVYKITGNFPSKEKFGLIDQIRRAAISIVLNIAEGSAGRSDADFKRFLKMAQGSLHEVIAGFYIASDQEFVNKSQFDQVYDFSQKLNARINALIKKL</sequence>
<comment type="caution">
    <text evidence="1">The sequence shown here is derived from an EMBL/GenBank/DDBJ whole genome shotgun (WGS) entry which is preliminary data.</text>
</comment>
<dbReference type="Proteomes" id="UP000177369">
    <property type="component" value="Unassembled WGS sequence"/>
</dbReference>
<name>A0A1F5G6N9_9BACT</name>
<gene>
    <name evidence="1" type="ORF">A3D04_04165</name>
</gene>